<feature type="region of interest" description="Disordered" evidence="1">
    <location>
        <begin position="33"/>
        <end position="84"/>
    </location>
</feature>
<feature type="domain" description="VWFD" evidence="3">
    <location>
        <begin position="762"/>
        <end position="960"/>
    </location>
</feature>
<dbReference type="EMBL" id="HBEF01004541">
    <property type="protein sequence ID" value="CAD8330714.1"/>
    <property type="molecule type" value="Transcribed_RNA"/>
</dbReference>
<dbReference type="InterPro" id="IPR001846">
    <property type="entry name" value="VWF_type-D"/>
</dbReference>
<organism evidence="4">
    <name type="scientific">Craspedostauros australis</name>
    <dbReference type="NCBI Taxonomy" id="1486917"/>
    <lineage>
        <taxon>Eukaryota</taxon>
        <taxon>Sar</taxon>
        <taxon>Stramenopiles</taxon>
        <taxon>Ochrophyta</taxon>
        <taxon>Bacillariophyta</taxon>
        <taxon>Bacillariophyceae</taxon>
        <taxon>Bacillariophycidae</taxon>
        <taxon>Naviculales</taxon>
        <taxon>Naviculaceae</taxon>
        <taxon>Craspedostauros</taxon>
    </lineage>
</organism>
<proteinExistence type="predicted"/>
<feature type="region of interest" description="Disordered" evidence="1">
    <location>
        <begin position="745"/>
        <end position="764"/>
    </location>
</feature>
<dbReference type="PANTHER" id="PTHR13802">
    <property type="entry name" value="MUCIN 4-RELATED"/>
    <property type="match status" value="1"/>
</dbReference>
<dbReference type="InterPro" id="IPR051495">
    <property type="entry name" value="Epithelial_Barrier/Signaling"/>
</dbReference>
<feature type="chain" id="PRO_5030772784" description="VWFD domain-containing protein" evidence="2">
    <location>
        <begin position="26"/>
        <end position="1328"/>
    </location>
</feature>
<name>A0A7R9WQ56_9STRA</name>
<accession>A0A7R9WQ56</accession>
<feature type="signal peptide" evidence="2">
    <location>
        <begin position="1"/>
        <end position="25"/>
    </location>
</feature>
<dbReference type="PROSITE" id="PS51233">
    <property type="entry name" value="VWFD"/>
    <property type="match status" value="1"/>
</dbReference>
<dbReference type="SMART" id="SM00216">
    <property type="entry name" value="VWD"/>
    <property type="match status" value="1"/>
</dbReference>
<dbReference type="PANTHER" id="PTHR13802:SF52">
    <property type="entry name" value="MUCIN-4"/>
    <property type="match status" value="1"/>
</dbReference>
<feature type="compositionally biased region" description="Low complexity" evidence="1">
    <location>
        <begin position="48"/>
        <end position="58"/>
    </location>
</feature>
<evidence type="ECO:0000313" key="4">
    <source>
        <dbReference type="EMBL" id="CAD8330714.1"/>
    </source>
</evidence>
<dbReference type="Pfam" id="PF00094">
    <property type="entry name" value="VWD"/>
    <property type="match status" value="1"/>
</dbReference>
<evidence type="ECO:0000256" key="2">
    <source>
        <dbReference type="SAM" id="SignalP"/>
    </source>
</evidence>
<protein>
    <recommendedName>
        <fullName evidence="3">VWFD domain-containing protein</fullName>
    </recommendedName>
</protein>
<feature type="compositionally biased region" description="Pro residues" evidence="1">
    <location>
        <begin position="746"/>
        <end position="755"/>
    </location>
</feature>
<keyword evidence="2" id="KW-0732">Signal</keyword>
<evidence type="ECO:0000256" key="1">
    <source>
        <dbReference type="SAM" id="MobiDB-lite"/>
    </source>
</evidence>
<sequence>MIALSAFSGRLILLVSFTCLMLVSGDMGNEMTMSTKRTKARRLRLRDSTSNTTTSANTKAMPSQSKHDKAKSKSKISKSDTMPSTCNQDEAGLFFAGVTRALSASPGLIEMTWRPAQFFNTTENFDVETCEDIVYELFIAEGTVNFTETPLDDLRADGSVQTYETTGLAFTAENLVNGAMYSLLLVAKVGDGWVSSNRDASVLTISSADPIIRQSVNVVALEHSTSLVQYEGDSLVSVQGDDTEGLVAKTWITGLDVLGQPYIVQLISVDSMSGQGSNGATFWNVRNGTLVDIYERLSISVAMEVPNDPDDDDEQTNSGRSLQSDIAVLETFRRTFNFEASEQFGPAKIEYKATTVFMLQLSLEIDFPSLLSAGQFEVSVELNVKLSQTATFTAEGSISESVDEDEVLVEGRTVTVRFLAAGVPVFVLVTPAIDVFLQAQFDFNGKLVVTAKATDSVGWRVKYSLFDGWESTPILPPPTRDIGYELDAKATFDLYEGARLRVDLLIYGAILISPYVESGPAISIEAVDNPNPVINDDPINQLFHFNKFDLDLKAAIGVRGLFELDLPILGLVSVSFDVNVPGSTPLQSLPSAKVVISDFIQCTGDDAIQLMLELQEEPYTLPLDNALEDRYNSIVSPDNLWMLEDQLPDQPTARLTLKRSTIEMNDFFRLPNGETIYFVASADDPSLPVFSLLFEQALGSIEGLPELEPFDCCDVSDCELKFSGAGMDATPSSCVDFMCIEGSPSPTSPLTPSPTPLDDDADEAGGYGDPHLFTYDGVQYSCQGGGDFVLTKSLDSTLMIQARFKKQNLLVSFITAIVIRSGDPGSPVVEIAISEDESRAVYILVDGNVATPTQTQTSSTSVYEDPLVRIEASTRNYDVWFKANNLRIFNSLRLPSSFPHFQTRVSLPTSFRNERIIGLLGSNNNDPTDEWSDRDGNVLPLAPFRYGSDAYNYCVPNWCIQDETESLFNYTDEYSFDYHSFCDDPFPGDVDTSQASQEILDICGLDLSCIIDGIELGVEGSSNALEAQAELVNTNPSSRFQFAPSSIQAGSPNNVQITLDFNTVDNGADAAQAERFNIYRIDSATFEIASPVLVALRDDGAGVDDTAGDLIFTNVLALLSSTGGEVFSYTAIPVIGGVEVPDSPLRTTAATAVISFSVQSGLGSVGNATLQTLVADSIDELVIVVEYSWPADQSDLDTGTIFLDGAVGYDCGASPYMSFSGDSTATGGSETVKIRVGDAYNNGDWVDSTIVDMNADWFSSAMGSGPASLTVFIESLDQGSGGQTVVSPAYSFVINPGMGSGCASTDAAVALVTLNEDDGRVVILVIPA</sequence>
<evidence type="ECO:0000259" key="3">
    <source>
        <dbReference type="PROSITE" id="PS51233"/>
    </source>
</evidence>
<reference evidence="4" key="1">
    <citation type="submission" date="2021-01" db="EMBL/GenBank/DDBJ databases">
        <authorList>
            <person name="Corre E."/>
            <person name="Pelletier E."/>
            <person name="Niang G."/>
            <person name="Scheremetjew M."/>
            <person name="Finn R."/>
            <person name="Kale V."/>
            <person name="Holt S."/>
            <person name="Cochrane G."/>
            <person name="Meng A."/>
            <person name="Brown T."/>
            <person name="Cohen L."/>
        </authorList>
    </citation>
    <scope>NUCLEOTIDE SEQUENCE</scope>
    <source>
        <strain evidence="4">CCMP3328</strain>
    </source>
</reference>
<gene>
    <name evidence="4" type="ORF">CAUS1442_LOCUS2812</name>
</gene>